<reference evidence="5" key="2">
    <citation type="submission" date="2025-08" db="UniProtKB">
        <authorList>
            <consortium name="RefSeq"/>
        </authorList>
    </citation>
    <scope>IDENTIFICATION</scope>
    <source>
        <tissue evidence="5">Young leaves</tissue>
    </source>
</reference>
<evidence type="ECO:0000256" key="1">
    <source>
        <dbReference type="SAM" id="MobiDB-lite"/>
    </source>
</evidence>
<feature type="transmembrane region" description="Helical" evidence="2">
    <location>
        <begin position="77"/>
        <end position="94"/>
    </location>
</feature>
<evidence type="ECO:0000256" key="2">
    <source>
        <dbReference type="SAM" id="Phobius"/>
    </source>
</evidence>
<feature type="compositionally biased region" description="Polar residues" evidence="1">
    <location>
        <begin position="22"/>
        <end position="43"/>
    </location>
</feature>
<feature type="transmembrane region" description="Helical" evidence="2">
    <location>
        <begin position="131"/>
        <end position="152"/>
    </location>
</feature>
<feature type="transmembrane region" description="Helical" evidence="2">
    <location>
        <begin position="337"/>
        <end position="356"/>
    </location>
</feature>
<keyword evidence="4" id="KW-1185">Reference proteome</keyword>
<feature type="transmembrane region" description="Helical" evidence="2">
    <location>
        <begin position="305"/>
        <end position="325"/>
    </location>
</feature>
<dbReference type="RefSeq" id="XP_038982123.1">
    <property type="nucleotide sequence ID" value="XM_039126195.1"/>
</dbReference>
<dbReference type="InterPro" id="IPR026961">
    <property type="entry name" value="PGG_dom"/>
</dbReference>
<protein>
    <submittedName>
        <fullName evidence="5">Uncharacterized protein LOC103713306</fullName>
    </submittedName>
</protein>
<dbReference type="GO" id="GO:0016020">
    <property type="term" value="C:membrane"/>
    <property type="evidence" value="ECO:0007669"/>
    <property type="project" value="TreeGrafter"/>
</dbReference>
<accession>A0A8B9ADU5</accession>
<feature type="transmembrane region" description="Helical" evidence="2">
    <location>
        <begin position="189"/>
        <end position="211"/>
    </location>
</feature>
<feature type="region of interest" description="Disordered" evidence="1">
    <location>
        <begin position="1"/>
        <end position="48"/>
    </location>
</feature>
<gene>
    <name evidence="5" type="primary">LOC103713306</name>
</gene>
<reference evidence="4" key="1">
    <citation type="journal article" date="2019" name="Nat. Commun.">
        <title>Genome-wide association mapping of date palm fruit traits.</title>
        <authorList>
            <person name="Hazzouri K.M."/>
            <person name="Gros-Balthazard M."/>
            <person name="Flowers J.M."/>
            <person name="Copetti D."/>
            <person name="Lemansour A."/>
            <person name="Lebrun M."/>
            <person name="Masmoudi K."/>
            <person name="Ferrand S."/>
            <person name="Dhar M.I."/>
            <person name="Fresquez Z.A."/>
            <person name="Rosas U."/>
            <person name="Zhang J."/>
            <person name="Talag J."/>
            <person name="Lee S."/>
            <person name="Kudrna D."/>
            <person name="Powell R.F."/>
            <person name="Leitch I.J."/>
            <person name="Krueger R.R."/>
            <person name="Wing R.A."/>
            <person name="Amiri K.M.A."/>
            <person name="Purugganan M.D."/>
        </authorList>
    </citation>
    <scope>NUCLEOTIDE SEQUENCE [LARGE SCALE GENOMIC DNA]</scope>
    <source>
        <strain evidence="4">cv. Khalas</strain>
    </source>
</reference>
<dbReference type="Proteomes" id="UP000228380">
    <property type="component" value="Chromosome 4"/>
</dbReference>
<dbReference type="PANTHER" id="PTHR24177">
    <property type="entry name" value="CASKIN"/>
    <property type="match status" value="1"/>
</dbReference>
<organism evidence="4 5">
    <name type="scientific">Phoenix dactylifera</name>
    <name type="common">Date palm</name>
    <dbReference type="NCBI Taxonomy" id="42345"/>
    <lineage>
        <taxon>Eukaryota</taxon>
        <taxon>Viridiplantae</taxon>
        <taxon>Streptophyta</taxon>
        <taxon>Embryophyta</taxon>
        <taxon>Tracheophyta</taxon>
        <taxon>Spermatophyta</taxon>
        <taxon>Magnoliopsida</taxon>
        <taxon>Liliopsida</taxon>
        <taxon>Arecaceae</taxon>
        <taxon>Coryphoideae</taxon>
        <taxon>Phoeniceae</taxon>
        <taxon>Phoenix</taxon>
    </lineage>
</organism>
<feature type="transmembrane region" description="Helical" evidence="2">
    <location>
        <begin position="362"/>
        <end position="383"/>
    </location>
</feature>
<keyword evidence="2" id="KW-0812">Transmembrane</keyword>
<dbReference type="PANTHER" id="PTHR24177:SF412">
    <property type="entry name" value="OS06G0285941 PROTEIN"/>
    <property type="match status" value="1"/>
</dbReference>
<feature type="domain" description="PGG" evidence="3">
    <location>
        <begin position="248"/>
        <end position="360"/>
    </location>
</feature>
<feature type="domain" description="PGG" evidence="3">
    <location>
        <begin position="69"/>
        <end position="187"/>
    </location>
</feature>
<keyword evidence="2" id="KW-0472">Membrane</keyword>
<evidence type="ECO:0000313" key="5">
    <source>
        <dbReference type="RefSeq" id="XP_038982123.1"/>
    </source>
</evidence>
<feature type="region of interest" description="Disordered" evidence="1">
    <location>
        <begin position="390"/>
        <end position="416"/>
    </location>
</feature>
<feature type="transmembrane region" description="Helical" evidence="2">
    <location>
        <begin position="164"/>
        <end position="183"/>
    </location>
</feature>
<feature type="transmembrane region" description="Helical" evidence="2">
    <location>
        <begin position="256"/>
        <end position="274"/>
    </location>
</feature>
<dbReference type="Pfam" id="PF13962">
    <property type="entry name" value="PGG"/>
    <property type="match status" value="2"/>
</dbReference>
<dbReference type="OrthoDB" id="785966at2759"/>
<keyword evidence="2" id="KW-1133">Transmembrane helix</keyword>
<dbReference type="KEGG" id="pda:103713306"/>
<evidence type="ECO:0000313" key="4">
    <source>
        <dbReference type="Proteomes" id="UP000228380"/>
    </source>
</evidence>
<dbReference type="AlphaFoldDB" id="A0A8B9ADU5"/>
<proteinExistence type="predicted"/>
<evidence type="ECO:0000259" key="3">
    <source>
        <dbReference type="Pfam" id="PF13962"/>
    </source>
</evidence>
<name>A0A8B9ADU5_PHODC</name>
<dbReference type="GeneID" id="103713306"/>
<sequence length="416" mass="45975">MSGKSSVPPNINPLHVDGSLASRRNMSGRHGTTTSIEQTQTPGTLLHPAATRSDAVIDGEIAWKKQMREEWVREMRGWLMVLAVLAASVTYQAGLNPPGGFWDDTVEPMGDKKGHNAGYPILADKALLRYMIFYVFNSMAFVNSIIVIVLLMKVTFFYGEVRLNVLRTWLLLDLFWLIGAYAAGTTRELVSSVIAVVLQVVIFPIVVYDVWCREPRVQGEVPHGPQGGLEEEEDEEERKAREELRLKEEWVKKMRGWLMVLATLAASVTYNAGLNPPGGFWQDSTPSHTAGNPVLADVSPSRYDIFFAFNASAFATSIATIVLLLNQGFFRAELRLALLKGCVVGGMLTLVVAFAAGSTRDFSRIISVVMLFSYTIMHLSCSIRQIEKKQPAMPPTSGQERDVELGASGQQTSPNY</sequence>